<evidence type="ECO:0000313" key="2">
    <source>
        <dbReference type="Proteomes" id="UP000050454"/>
    </source>
</evidence>
<dbReference type="Pfam" id="PF14100">
    <property type="entry name" value="DUF6807"/>
    <property type="match status" value="1"/>
</dbReference>
<dbReference type="EMBL" id="LGTQ01000006">
    <property type="protein sequence ID" value="KPM48392.1"/>
    <property type="molecule type" value="Genomic_DNA"/>
</dbReference>
<protein>
    <recommendedName>
        <fullName evidence="3">Methane oxygenase PmoA</fullName>
    </recommendedName>
</protein>
<organism evidence="1 2">
    <name type="scientific">Jiulongibacter sediminis</name>
    <dbReference type="NCBI Taxonomy" id="1605367"/>
    <lineage>
        <taxon>Bacteria</taxon>
        <taxon>Pseudomonadati</taxon>
        <taxon>Bacteroidota</taxon>
        <taxon>Cytophagia</taxon>
        <taxon>Cytophagales</taxon>
        <taxon>Leadbetterellaceae</taxon>
        <taxon>Jiulongibacter</taxon>
    </lineage>
</organism>
<proteinExistence type="predicted"/>
<evidence type="ECO:0008006" key="3">
    <source>
        <dbReference type="Google" id="ProtNLM"/>
    </source>
</evidence>
<evidence type="ECO:0000313" key="1">
    <source>
        <dbReference type="EMBL" id="KPM48392.1"/>
    </source>
</evidence>
<sequence>MKFILTLTFGCLLNLAGQGQKLAEFSVPPHEAVGPLIVTADLSKIPADLHQISLVKKDSREPVAFQLSGQKIVWKISEKEASQYLEYEIHHALQKAIKNDLHVKKEEGQLAIYQNDTKLLGYQMDIKDVPAGVNPAFARSGFIHPLNTPSGKRLTRIQPKDHYHHYGLWNPWTHVEYEGDTLDFWNLNKEEGTVRFAKLIYETTGSVFSEYEVLQEHVVLHGDKKEVALNETQTVRLYPLNDHSYIADFTITYNCATESPFKILEYRYAGFGWRTTEEWDNQNSTVLSSEGKTRKDADGTTARWCIVQGKLGTGNGGAIMLSHPQNYNHPEPLRIWPENQYGRGDMFANFAPTKTKDWTVEPGKNYTLRYQMLVFDGEMTASQAEAAWQQFAKPIEIKL</sequence>
<reference evidence="1 2" key="1">
    <citation type="submission" date="2015-07" db="EMBL/GenBank/DDBJ databases">
        <title>The draft genome sequence of Leadbetterella sp. JN14-9.</title>
        <authorList>
            <person name="Liu Y."/>
            <person name="Du J."/>
            <person name="Shao Z."/>
        </authorList>
    </citation>
    <scope>NUCLEOTIDE SEQUENCE [LARGE SCALE GENOMIC DNA]</scope>
    <source>
        <strain evidence="1 2">JN14-9</strain>
    </source>
</reference>
<dbReference type="PATRIC" id="fig|1605367.3.peg.2781"/>
<gene>
    <name evidence="1" type="ORF">AFM12_07045</name>
</gene>
<dbReference type="AlphaFoldDB" id="A0A0P7BUF3"/>
<dbReference type="STRING" id="1605367.AFM12_07045"/>
<dbReference type="RefSeq" id="WP_055145865.1">
    <property type="nucleotide sequence ID" value="NZ_JXSZ01000006.1"/>
</dbReference>
<comment type="caution">
    <text evidence="1">The sequence shown here is derived from an EMBL/GenBank/DDBJ whole genome shotgun (WGS) entry which is preliminary data.</text>
</comment>
<accession>A0A0P7BUF3</accession>
<dbReference type="InterPro" id="IPR029475">
    <property type="entry name" value="DUF6807"/>
</dbReference>
<dbReference type="OrthoDB" id="2540540at2"/>
<name>A0A0P7BUF3_9BACT</name>
<keyword evidence="2" id="KW-1185">Reference proteome</keyword>
<dbReference type="Proteomes" id="UP000050454">
    <property type="component" value="Unassembled WGS sequence"/>
</dbReference>